<sequence length="193" mass="22167">MIWICLKKLQAYSKINLGISTSNAKAFKRHLWYLTSEMVPVSLFSANVEFCDKDYLSQKLLECKPTKKDENLLPENRFGTGPGKPKFPNMDNVSKLGDLIDKDSWYIFKLLDIDPSFLEQPALTWLENGPYIEACEKIRSLNCVNDCAERGVELSADFLECARLEDNYQNILQVVEGNRKLQPNLRKPSKINQ</sequence>
<gene>
    <name evidence="1" type="ORF">SNE40_002001</name>
</gene>
<evidence type="ECO:0000313" key="2">
    <source>
        <dbReference type="Proteomes" id="UP001347796"/>
    </source>
</evidence>
<proteinExistence type="predicted"/>
<evidence type="ECO:0000313" key="1">
    <source>
        <dbReference type="EMBL" id="KAK6190060.1"/>
    </source>
</evidence>
<dbReference type="Proteomes" id="UP001347796">
    <property type="component" value="Unassembled WGS sequence"/>
</dbReference>
<dbReference type="AlphaFoldDB" id="A0AAN8KEH4"/>
<name>A0AAN8KEH4_PATCE</name>
<protein>
    <submittedName>
        <fullName evidence="1">Uncharacterized protein</fullName>
    </submittedName>
</protein>
<keyword evidence="2" id="KW-1185">Reference proteome</keyword>
<accession>A0AAN8KEH4</accession>
<dbReference type="EMBL" id="JAZGQO010000002">
    <property type="protein sequence ID" value="KAK6190060.1"/>
    <property type="molecule type" value="Genomic_DNA"/>
</dbReference>
<reference evidence="1 2" key="1">
    <citation type="submission" date="2024-01" db="EMBL/GenBank/DDBJ databases">
        <title>The genome of the rayed Mediterranean limpet Patella caerulea (Linnaeus, 1758).</title>
        <authorList>
            <person name="Anh-Thu Weber A."/>
            <person name="Halstead-Nussloch G."/>
        </authorList>
    </citation>
    <scope>NUCLEOTIDE SEQUENCE [LARGE SCALE GENOMIC DNA]</scope>
    <source>
        <strain evidence="1">AATW-2023a</strain>
        <tissue evidence="1">Whole specimen</tissue>
    </source>
</reference>
<dbReference type="PANTHER" id="PTHR46113:SF1">
    <property type="entry name" value="PEPTIDASE M17 LEUCYL AMINOPEPTIDASE N-TERMINAL DOMAIN-CONTAINING PROTEIN"/>
    <property type="match status" value="1"/>
</dbReference>
<organism evidence="1 2">
    <name type="scientific">Patella caerulea</name>
    <name type="common">Rayed Mediterranean limpet</name>
    <dbReference type="NCBI Taxonomy" id="87958"/>
    <lineage>
        <taxon>Eukaryota</taxon>
        <taxon>Metazoa</taxon>
        <taxon>Spiralia</taxon>
        <taxon>Lophotrochozoa</taxon>
        <taxon>Mollusca</taxon>
        <taxon>Gastropoda</taxon>
        <taxon>Patellogastropoda</taxon>
        <taxon>Patelloidea</taxon>
        <taxon>Patellidae</taxon>
        <taxon>Patella</taxon>
    </lineage>
</organism>
<comment type="caution">
    <text evidence="1">The sequence shown here is derived from an EMBL/GenBank/DDBJ whole genome shotgun (WGS) entry which is preliminary data.</text>
</comment>
<dbReference type="PANTHER" id="PTHR46113">
    <property type="entry name" value="SNAC DOMAIN-CONTAINING PROTEIN"/>
    <property type="match status" value="1"/>
</dbReference>